<reference evidence="8" key="1">
    <citation type="submission" date="2016-03" db="EMBL/GenBank/DDBJ databases">
        <authorList>
            <person name="Devillers Hugo."/>
        </authorList>
    </citation>
    <scope>NUCLEOTIDE SEQUENCE [LARGE SCALE GENOMIC DNA]</scope>
</reference>
<accession>A0A1G4JXR7</accession>
<keyword evidence="4" id="KW-0539">Nucleus</keyword>
<sequence>MPASVKHEKEEVITTSRDGQIRQYDSEEVEESLRLIEDVKFFLATAPANWQENQIIRRYYLNNDQGFVSCVFWNNLYYITGTDIVKCCVYRMQKFGREVLDRKKFEEGIFSDLRHLKCGVDATLETPKSEFLSFLFKNMCLKTQKKQKVFFWFSVPHDKLFADALERDMKRQSANQSSTTRSVSEPALSFTYDDRLGISLYDQLIQHTQLQRTKRPDSSTGVESTTSTHSTTNYNQVETKTIISSEYSPTNVKDETIGSDMTLAADDMTSKYTSQELVLNPPQGSPEELELNPISQPVRFTKENGEDDDFPLDYFPVEVEYPDQPLNSNIYYENDFDAGFVPLSAVPPVSAGFYESPHFASEVPFGPPQVTSAARLVFQVPPPPVSATRSQFITNGEYYRSFVKEQEDRDNEKLSPALNQDKEEQEMVGYPREFDRSSKQYSSYHKPAMDARNFHNGYHSGSIYQNRYGYPSMELQQPGVLDPVMTRSYAMEDYLSDNAALYDAYPGGAYCAPSSKPYTPGYRLTPVAPSTPYLGTAQFSNKQLPVGQAKNHPMNPYYQSSPGFRRWGNVHGYLRGFPSIQATSAPQVPSHAMQHPHSASKMYFNKPNMVHKTSSRTPKQRSRAKKLPSVSRSALMKNRNHNRSDSGHDTTNMCMSPSEPSLRSLDETSTKAGYPANNYKNTFSKKDEDQKVIYK</sequence>
<evidence type="ECO:0000256" key="3">
    <source>
        <dbReference type="ARBA" id="ARBA00023163"/>
    </source>
</evidence>
<dbReference type="Proteomes" id="UP000191144">
    <property type="component" value="Chromosome F"/>
</dbReference>
<dbReference type="InterPro" id="IPR003120">
    <property type="entry name" value="Ste12"/>
</dbReference>
<feature type="compositionally biased region" description="Basic and acidic residues" evidence="6">
    <location>
        <begin position="684"/>
        <end position="695"/>
    </location>
</feature>
<feature type="region of interest" description="Disordered" evidence="6">
    <location>
        <begin position="209"/>
        <end position="255"/>
    </location>
</feature>
<protein>
    <submittedName>
        <fullName evidence="7">LAME_0F14092g1_1</fullName>
    </submittedName>
</protein>
<comment type="similarity">
    <text evidence="5">Belongs to the STE12 transcription factor family.</text>
</comment>
<dbReference type="InterPro" id="IPR052127">
    <property type="entry name" value="STE12_transcription_factor"/>
</dbReference>
<evidence type="ECO:0000313" key="8">
    <source>
        <dbReference type="Proteomes" id="UP000191144"/>
    </source>
</evidence>
<evidence type="ECO:0000256" key="6">
    <source>
        <dbReference type="SAM" id="MobiDB-lite"/>
    </source>
</evidence>
<feature type="compositionally biased region" description="Polar residues" evidence="6">
    <location>
        <begin position="233"/>
        <end position="251"/>
    </location>
</feature>
<dbReference type="PANTHER" id="PTHR47427:SF1">
    <property type="entry name" value="PROTEIN STE12"/>
    <property type="match status" value="1"/>
</dbReference>
<dbReference type="GO" id="GO:1990526">
    <property type="term" value="C:Ste12p-Dig1p-Dig2p complex"/>
    <property type="evidence" value="ECO:0007669"/>
    <property type="project" value="TreeGrafter"/>
</dbReference>
<keyword evidence="2" id="KW-0805">Transcription regulation</keyword>
<feature type="compositionally biased region" description="Low complexity" evidence="6">
    <location>
        <begin position="218"/>
        <end position="232"/>
    </location>
</feature>
<dbReference type="EMBL" id="LT598477">
    <property type="protein sequence ID" value="SCU95922.1"/>
    <property type="molecule type" value="Genomic_DNA"/>
</dbReference>
<evidence type="ECO:0000256" key="5">
    <source>
        <dbReference type="ARBA" id="ARBA00024345"/>
    </source>
</evidence>
<dbReference type="GO" id="GO:0003700">
    <property type="term" value="F:DNA-binding transcription factor activity"/>
    <property type="evidence" value="ECO:0007669"/>
    <property type="project" value="InterPro"/>
</dbReference>
<gene>
    <name evidence="7" type="ORF">LAME_0F14092G</name>
</gene>
<feature type="compositionally biased region" description="Polar residues" evidence="6">
    <location>
        <begin position="649"/>
        <end position="661"/>
    </location>
</feature>
<dbReference type="OrthoDB" id="1095242at2759"/>
<dbReference type="AlphaFoldDB" id="A0A1G4JXR7"/>
<evidence type="ECO:0000256" key="4">
    <source>
        <dbReference type="ARBA" id="ARBA00023242"/>
    </source>
</evidence>
<dbReference type="SMART" id="SM00424">
    <property type="entry name" value="STE"/>
    <property type="match status" value="1"/>
</dbReference>
<dbReference type="GO" id="GO:1990527">
    <property type="term" value="C:Tec1p-Ste12p-Dig1p complex"/>
    <property type="evidence" value="ECO:0007669"/>
    <property type="project" value="TreeGrafter"/>
</dbReference>
<dbReference type="GO" id="GO:2000220">
    <property type="term" value="P:regulation of pseudohyphal growth"/>
    <property type="evidence" value="ECO:0007669"/>
    <property type="project" value="TreeGrafter"/>
</dbReference>
<dbReference type="PANTHER" id="PTHR47427">
    <property type="entry name" value="PROTEIN STE12"/>
    <property type="match status" value="1"/>
</dbReference>
<evidence type="ECO:0000256" key="1">
    <source>
        <dbReference type="ARBA" id="ARBA00004123"/>
    </source>
</evidence>
<feature type="region of interest" description="Disordered" evidence="6">
    <location>
        <begin position="609"/>
        <end position="695"/>
    </location>
</feature>
<proteinExistence type="inferred from homology"/>
<organism evidence="7 8">
    <name type="scientific">Lachancea meyersii CBS 8951</name>
    <dbReference type="NCBI Taxonomy" id="1266667"/>
    <lineage>
        <taxon>Eukaryota</taxon>
        <taxon>Fungi</taxon>
        <taxon>Dikarya</taxon>
        <taxon>Ascomycota</taxon>
        <taxon>Saccharomycotina</taxon>
        <taxon>Saccharomycetes</taxon>
        <taxon>Saccharomycetales</taxon>
        <taxon>Saccharomycetaceae</taxon>
        <taxon>Lachancea</taxon>
    </lineage>
</organism>
<keyword evidence="3" id="KW-0804">Transcription</keyword>
<dbReference type="Pfam" id="PF02200">
    <property type="entry name" value="STE"/>
    <property type="match status" value="1"/>
</dbReference>
<name>A0A1G4JXR7_9SACH</name>
<keyword evidence="8" id="KW-1185">Reference proteome</keyword>
<dbReference type="GO" id="GO:0005634">
    <property type="term" value="C:nucleus"/>
    <property type="evidence" value="ECO:0007669"/>
    <property type="project" value="UniProtKB-SubCell"/>
</dbReference>
<evidence type="ECO:0000313" key="7">
    <source>
        <dbReference type="EMBL" id="SCU95922.1"/>
    </source>
</evidence>
<comment type="subcellular location">
    <subcellularLocation>
        <location evidence="1">Nucleus</location>
    </subcellularLocation>
</comment>
<evidence type="ECO:0000256" key="2">
    <source>
        <dbReference type="ARBA" id="ARBA00023015"/>
    </source>
</evidence>